<proteinExistence type="predicted"/>
<accession>A0A7D5GX21</accession>
<evidence type="ECO:0000313" key="2">
    <source>
        <dbReference type="Proteomes" id="UP000509750"/>
    </source>
</evidence>
<organism evidence="1 2">
    <name type="scientific">Halorarum halophilum</name>
    <dbReference type="NCBI Taxonomy" id="2743090"/>
    <lineage>
        <taxon>Archaea</taxon>
        <taxon>Methanobacteriati</taxon>
        <taxon>Methanobacteriota</taxon>
        <taxon>Stenosarchaea group</taxon>
        <taxon>Halobacteria</taxon>
        <taxon>Halobacteriales</taxon>
        <taxon>Haloferacaceae</taxon>
        <taxon>Halorarum</taxon>
    </lineage>
</organism>
<reference evidence="1 2" key="1">
    <citation type="submission" date="2020-07" db="EMBL/GenBank/DDBJ databases">
        <title>Gai3-2, isolated from salt lake.</title>
        <authorList>
            <person name="Cui H."/>
            <person name="Shi X."/>
        </authorList>
    </citation>
    <scope>NUCLEOTIDE SEQUENCE [LARGE SCALE GENOMIC DNA]</scope>
    <source>
        <strain evidence="1 2">Gai3-2</strain>
    </source>
</reference>
<sequence length="433" mass="47980">MPDTTRTLTELFEYPLIQAIFGRRSRRFGRGLSIPSGPLAFESDADPLPLSDLEQSVLVAAGTGVSGWHYGIPFGPHRPEELTDFSVRLTGRTAPTAAGIGTPVLFYSDDDGTYLTNTRSVEPSRLREAMDLEDDAERIMALTKSHTEKLADERVDIPAESGHILEPNHWWTNTPGSTLFMPVGDASEEMLALLCLFVENGYVIMDDEIGEPAGDLGQYIESGLLDAEKAFPLSFLERATLEQNCAELAFMAHNMVLTMQAMGLGGLYFAGINELSLFGSPMHDDLEGLGFRFVDDEDWIAPNPVGLDDRYEGLCPPYYSDMHAAIDELVERKFGPGGTYDPSTSGPWKDSEAVKRSVEPYDDETVECLGEIAQYVYDKYGKFPGTVPTMVLPGCVQAHHIDMEYYDAHFKADAYLDTHAEHIQRWHEAETPS</sequence>
<dbReference type="EMBL" id="CP058529">
    <property type="protein sequence ID" value="QLG27409.1"/>
    <property type="molecule type" value="Genomic_DNA"/>
</dbReference>
<dbReference type="RefSeq" id="WP_179168984.1">
    <property type="nucleotide sequence ID" value="NZ_CP058529.1"/>
</dbReference>
<dbReference type="KEGG" id="halg:HUG10_07540"/>
<protein>
    <submittedName>
        <fullName evidence="1">Uncharacterized protein</fullName>
    </submittedName>
</protein>
<dbReference type="OrthoDB" id="144599at2157"/>
<dbReference type="GeneID" id="56028675"/>
<evidence type="ECO:0000313" key="1">
    <source>
        <dbReference type="EMBL" id="QLG27409.1"/>
    </source>
</evidence>
<name>A0A7D5GX21_9EURY</name>
<dbReference type="AlphaFoldDB" id="A0A7D5GX21"/>
<dbReference type="Proteomes" id="UP000509750">
    <property type="component" value="Chromosome"/>
</dbReference>
<keyword evidence="2" id="KW-1185">Reference proteome</keyword>
<gene>
    <name evidence="1" type="ORF">HUG10_07540</name>
</gene>